<dbReference type="Proteomes" id="UP000799429">
    <property type="component" value="Unassembled WGS sequence"/>
</dbReference>
<accession>A0A9P4SGM8</accession>
<organism evidence="1 2">
    <name type="scientific">Patellaria atrata CBS 101060</name>
    <dbReference type="NCBI Taxonomy" id="1346257"/>
    <lineage>
        <taxon>Eukaryota</taxon>
        <taxon>Fungi</taxon>
        <taxon>Dikarya</taxon>
        <taxon>Ascomycota</taxon>
        <taxon>Pezizomycotina</taxon>
        <taxon>Dothideomycetes</taxon>
        <taxon>Dothideomycetes incertae sedis</taxon>
        <taxon>Patellariales</taxon>
        <taxon>Patellariaceae</taxon>
        <taxon>Patellaria</taxon>
    </lineage>
</organism>
<protein>
    <submittedName>
        <fullName evidence="1">Uncharacterized protein</fullName>
    </submittedName>
</protein>
<evidence type="ECO:0000313" key="1">
    <source>
        <dbReference type="EMBL" id="KAF2841447.1"/>
    </source>
</evidence>
<evidence type="ECO:0000313" key="2">
    <source>
        <dbReference type="Proteomes" id="UP000799429"/>
    </source>
</evidence>
<sequence length="173" mass="18236">MLTVIGCCNGSAPGLKSSWSTWDDPRIIMIMVIMSFDKSTSLLASRNKTPPAIEMLLSFRVQPAPSSTLDPKGCGIQTVGSSALKASLGVLGTVDSFFSEVQVPSLNAAKARTGCHTGCPSFPLPLVMVTGPTSTTTHRPKFKHTLSWEEKSGLMSAGRLLCGPSPPSFIPSP</sequence>
<reference evidence="1" key="1">
    <citation type="journal article" date="2020" name="Stud. Mycol.">
        <title>101 Dothideomycetes genomes: a test case for predicting lifestyles and emergence of pathogens.</title>
        <authorList>
            <person name="Haridas S."/>
            <person name="Albert R."/>
            <person name="Binder M."/>
            <person name="Bloem J."/>
            <person name="Labutti K."/>
            <person name="Salamov A."/>
            <person name="Andreopoulos B."/>
            <person name="Baker S."/>
            <person name="Barry K."/>
            <person name="Bills G."/>
            <person name="Bluhm B."/>
            <person name="Cannon C."/>
            <person name="Castanera R."/>
            <person name="Culley D."/>
            <person name="Daum C."/>
            <person name="Ezra D."/>
            <person name="Gonzalez J."/>
            <person name="Henrissat B."/>
            <person name="Kuo A."/>
            <person name="Liang C."/>
            <person name="Lipzen A."/>
            <person name="Lutzoni F."/>
            <person name="Magnuson J."/>
            <person name="Mondo S."/>
            <person name="Nolan M."/>
            <person name="Ohm R."/>
            <person name="Pangilinan J."/>
            <person name="Park H.-J."/>
            <person name="Ramirez L."/>
            <person name="Alfaro M."/>
            <person name="Sun H."/>
            <person name="Tritt A."/>
            <person name="Yoshinaga Y."/>
            <person name="Zwiers L.-H."/>
            <person name="Turgeon B."/>
            <person name="Goodwin S."/>
            <person name="Spatafora J."/>
            <person name="Crous P."/>
            <person name="Grigoriev I."/>
        </authorList>
    </citation>
    <scope>NUCLEOTIDE SEQUENCE</scope>
    <source>
        <strain evidence="1">CBS 101060</strain>
    </source>
</reference>
<keyword evidence="2" id="KW-1185">Reference proteome</keyword>
<name>A0A9P4SGM8_9PEZI</name>
<dbReference type="EMBL" id="MU006091">
    <property type="protein sequence ID" value="KAF2841447.1"/>
    <property type="molecule type" value="Genomic_DNA"/>
</dbReference>
<comment type="caution">
    <text evidence="1">The sequence shown here is derived from an EMBL/GenBank/DDBJ whole genome shotgun (WGS) entry which is preliminary data.</text>
</comment>
<proteinExistence type="predicted"/>
<gene>
    <name evidence="1" type="ORF">M501DRAFT_557550</name>
</gene>
<dbReference type="AlphaFoldDB" id="A0A9P4SGM8"/>